<reference evidence="4" key="1">
    <citation type="submission" date="2015-01" db="EMBL/GenBank/DDBJ databases">
        <authorList>
            <person name="Aksoy S."/>
            <person name="Warren W."/>
            <person name="Wilson R.K."/>
        </authorList>
    </citation>
    <scope>NUCLEOTIDE SEQUENCE [LARGE SCALE GENOMIC DNA]</scope>
    <source>
        <strain evidence="4">IAEA</strain>
    </source>
</reference>
<dbReference type="STRING" id="67801.A0A1B0BVH6"/>
<dbReference type="Proteomes" id="UP000092460">
    <property type="component" value="Unassembled WGS sequence"/>
</dbReference>
<name>A0A1B0BVH6_9MUSC</name>
<keyword evidence="4" id="KW-1185">Reference proteome</keyword>
<dbReference type="SUPFAM" id="SSF50715">
    <property type="entry name" value="Ribosomal protein L25-like"/>
    <property type="match status" value="1"/>
</dbReference>
<organism evidence="3 4">
    <name type="scientific">Glossina palpalis gambiensis</name>
    <dbReference type="NCBI Taxonomy" id="67801"/>
    <lineage>
        <taxon>Eukaryota</taxon>
        <taxon>Metazoa</taxon>
        <taxon>Ecdysozoa</taxon>
        <taxon>Arthropoda</taxon>
        <taxon>Hexapoda</taxon>
        <taxon>Insecta</taxon>
        <taxon>Pterygota</taxon>
        <taxon>Neoptera</taxon>
        <taxon>Endopterygota</taxon>
        <taxon>Diptera</taxon>
        <taxon>Brachycera</taxon>
        <taxon>Muscomorpha</taxon>
        <taxon>Hippoboscoidea</taxon>
        <taxon>Glossinidae</taxon>
        <taxon>Glossina</taxon>
    </lineage>
</organism>
<dbReference type="VEuPathDB" id="VectorBase:GPPI041753"/>
<dbReference type="EMBL" id="JXJN01021293">
    <property type="status" value="NOT_ANNOTATED_CDS"/>
    <property type="molecule type" value="Genomic_DNA"/>
</dbReference>
<feature type="domain" description="tRNA synthetases class I (E and Q) anti-codon binding" evidence="2">
    <location>
        <begin position="55"/>
        <end position="117"/>
    </location>
</feature>
<dbReference type="InterPro" id="IPR049437">
    <property type="entry name" value="tRNA-synt_1c_C2"/>
</dbReference>
<evidence type="ECO:0000313" key="4">
    <source>
        <dbReference type="Proteomes" id="UP000092460"/>
    </source>
</evidence>
<keyword evidence="1" id="KW-0648">Protein biosynthesis</keyword>
<dbReference type="InterPro" id="IPR020056">
    <property type="entry name" value="Rbsml_bL25/Gln-tRNA_synth_N"/>
</dbReference>
<protein>
    <recommendedName>
        <fullName evidence="2">tRNA synthetases class I (E and Q) anti-codon binding domain-containing protein</fullName>
    </recommendedName>
</protein>
<accession>A0A1B0BVH6</accession>
<proteinExistence type="predicted"/>
<reference evidence="3" key="2">
    <citation type="submission" date="2020-05" db="UniProtKB">
        <authorList>
            <consortium name="EnsemblMetazoa"/>
        </authorList>
    </citation>
    <scope>IDENTIFICATION</scope>
    <source>
        <strain evidence="3">IAEA</strain>
    </source>
</reference>
<evidence type="ECO:0000259" key="2">
    <source>
        <dbReference type="Pfam" id="PF20974"/>
    </source>
</evidence>
<dbReference type="AlphaFoldDB" id="A0A1B0BVH6"/>
<sequence>MSIIPSLIFFSHTLREEKAWPAWLWQSSCNDNELHQAPPLKAVCRHYCHFSPLGRVRLYGLLFKHKNPEDVNEVPGGFLTDINPNSKMVLKSYADRFLSSVKVCDKYQFERIGFLSVENNVKATLCSLLQLTGLQNSRNFADANAHYFAFTKPTEAT</sequence>
<dbReference type="InterPro" id="IPR011035">
    <property type="entry name" value="Ribosomal_bL25/Gln-tRNA_synth"/>
</dbReference>
<dbReference type="EnsemblMetazoa" id="GPPI041753-RA">
    <property type="protein sequence ID" value="GPPI041753-PA"/>
    <property type="gene ID" value="GPPI041753"/>
</dbReference>
<dbReference type="Pfam" id="PF20974">
    <property type="entry name" value="tRNA-synt_1c_C2"/>
    <property type="match status" value="1"/>
</dbReference>
<evidence type="ECO:0000256" key="1">
    <source>
        <dbReference type="ARBA" id="ARBA00022917"/>
    </source>
</evidence>
<dbReference type="GO" id="GO:0006412">
    <property type="term" value="P:translation"/>
    <property type="evidence" value="ECO:0007669"/>
    <property type="project" value="UniProtKB-KW"/>
</dbReference>
<dbReference type="Gene3D" id="2.40.240.10">
    <property type="entry name" value="Ribosomal Protein L25, Chain P"/>
    <property type="match status" value="1"/>
</dbReference>
<evidence type="ECO:0000313" key="3">
    <source>
        <dbReference type="EnsemblMetazoa" id="GPPI041753-PA"/>
    </source>
</evidence>